<evidence type="ECO:0000256" key="1">
    <source>
        <dbReference type="ARBA" id="ARBA00004906"/>
    </source>
</evidence>
<dbReference type="Pfam" id="PF03931">
    <property type="entry name" value="Skp1_POZ"/>
    <property type="match status" value="1"/>
</dbReference>
<dbReference type="GO" id="GO:0006511">
    <property type="term" value="P:ubiquitin-dependent protein catabolic process"/>
    <property type="evidence" value="ECO:0007669"/>
    <property type="project" value="InterPro"/>
</dbReference>
<dbReference type="SMART" id="SM00512">
    <property type="entry name" value="Skp1"/>
    <property type="match status" value="1"/>
</dbReference>
<evidence type="ECO:0000313" key="8">
    <source>
        <dbReference type="Proteomes" id="UP001161247"/>
    </source>
</evidence>
<evidence type="ECO:0000259" key="6">
    <source>
        <dbReference type="Pfam" id="PF03931"/>
    </source>
</evidence>
<gene>
    <name evidence="7" type="ORF">OLC1_LOCUS20617</name>
</gene>
<sequence>MAAASLSMFASMAAVSSVMARVSGFPSRQKNVDIIIIIKENRVEELGRRGFRGGGRGGAAIEDDQTHDRGRLRRQRNPSPQLTGKILAKVIEFCKRHVVVEDNTTKSDEDLKSFDEDFVKVDQDTLFDLILAANYLNIKSLLDLT</sequence>
<dbReference type="PANTHER" id="PTHR11165">
    <property type="entry name" value="SKP1"/>
    <property type="match status" value="1"/>
</dbReference>
<evidence type="ECO:0000313" key="7">
    <source>
        <dbReference type="EMBL" id="CAI9113650.1"/>
    </source>
</evidence>
<dbReference type="InterPro" id="IPR016897">
    <property type="entry name" value="SKP1"/>
</dbReference>
<feature type="signal peptide" evidence="5">
    <location>
        <begin position="1"/>
        <end position="20"/>
    </location>
</feature>
<evidence type="ECO:0000256" key="2">
    <source>
        <dbReference type="ARBA" id="ARBA00009993"/>
    </source>
</evidence>
<reference evidence="7" key="1">
    <citation type="submission" date="2023-03" db="EMBL/GenBank/DDBJ databases">
        <authorList>
            <person name="Julca I."/>
        </authorList>
    </citation>
    <scope>NUCLEOTIDE SEQUENCE</scope>
</reference>
<dbReference type="GO" id="GO:0009867">
    <property type="term" value="P:jasmonic acid mediated signaling pathway"/>
    <property type="evidence" value="ECO:0007669"/>
    <property type="project" value="UniProtKB-ARBA"/>
</dbReference>
<dbReference type="Gene3D" id="3.30.710.10">
    <property type="entry name" value="Potassium Channel Kv1.1, Chain A"/>
    <property type="match status" value="1"/>
</dbReference>
<organism evidence="7 8">
    <name type="scientific">Oldenlandia corymbosa var. corymbosa</name>
    <dbReference type="NCBI Taxonomy" id="529605"/>
    <lineage>
        <taxon>Eukaryota</taxon>
        <taxon>Viridiplantae</taxon>
        <taxon>Streptophyta</taxon>
        <taxon>Embryophyta</taxon>
        <taxon>Tracheophyta</taxon>
        <taxon>Spermatophyta</taxon>
        <taxon>Magnoliopsida</taxon>
        <taxon>eudicotyledons</taxon>
        <taxon>Gunneridae</taxon>
        <taxon>Pentapetalae</taxon>
        <taxon>asterids</taxon>
        <taxon>lamiids</taxon>
        <taxon>Gentianales</taxon>
        <taxon>Rubiaceae</taxon>
        <taxon>Rubioideae</taxon>
        <taxon>Spermacoceae</taxon>
        <taxon>Hedyotis-Oldenlandia complex</taxon>
        <taxon>Oldenlandia</taxon>
    </lineage>
</organism>
<dbReference type="InterPro" id="IPR001232">
    <property type="entry name" value="SKP1-like"/>
</dbReference>
<dbReference type="InterPro" id="IPR016073">
    <property type="entry name" value="Skp1_comp_POZ"/>
</dbReference>
<dbReference type="InterPro" id="IPR011333">
    <property type="entry name" value="SKP1/BTB/POZ_sf"/>
</dbReference>
<feature type="domain" description="SKP1 component POZ" evidence="6">
    <location>
        <begin position="75"/>
        <end position="98"/>
    </location>
</feature>
<dbReference type="SUPFAM" id="SSF81382">
    <property type="entry name" value="Skp1 dimerisation domain-like"/>
    <property type="match status" value="1"/>
</dbReference>
<comment type="similarity">
    <text evidence="2">Belongs to the SKP1 family.</text>
</comment>
<dbReference type="AlphaFoldDB" id="A0AAV1E3N0"/>
<evidence type="ECO:0000256" key="3">
    <source>
        <dbReference type="ARBA" id="ARBA00022786"/>
    </source>
</evidence>
<keyword evidence="8" id="KW-1185">Reference proteome</keyword>
<dbReference type="InterPro" id="IPR036296">
    <property type="entry name" value="SKP1-like_dim_sf"/>
</dbReference>
<keyword evidence="3" id="KW-0833">Ubl conjugation pathway</keyword>
<protein>
    <submittedName>
        <fullName evidence="7">OLC1v1014289C1</fullName>
    </submittedName>
</protein>
<dbReference type="Proteomes" id="UP001161247">
    <property type="component" value="Chromosome 7"/>
</dbReference>
<proteinExistence type="inferred from homology"/>
<evidence type="ECO:0000256" key="5">
    <source>
        <dbReference type="SAM" id="SignalP"/>
    </source>
</evidence>
<name>A0AAV1E3N0_OLDCO</name>
<comment type="pathway">
    <text evidence="1">Protein modification; protein ubiquitination.</text>
</comment>
<keyword evidence="5" id="KW-0732">Signal</keyword>
<dbReference type="EMBL" id="OX459124">
    <property type="protein sequence ID" value="CAI9113650.1"/>
    <property type="molecule type" value="Genomic_DNA"/>
</dbReference>
<accession>A0AAV1E3N0</accession>
<evidence type="ECO:0000256" key="4">
    <source>
        <dbReference type="SAM" id="MobiDB-lite"/>
    </source>
</evidence>
<feature type="chain" id="PRO_5043628625" evidence="5">
    <location>
        <begin position="21"/>
        <end position="145"/>
    </location>
</feature>
<feature type="region of interest" description="Disordered" evidence="4">
    <location>
        <begin position="49"/>
        <end position="79"/>
    </location>
</feature>